<evidence type="ECO:0000313" key="5">
    <source>
        <dbReference type="Proteomes" id="UP001289374"/>
    </source>
</evidence>
<dbReference type="PANTHER" id="PTHR46128">
    <property type="entry name" value="MITOCHONDRIAL GROUP I INTRON SPLICING FACTOR CCM1"/>
    <property type="match status" value="1"/>
</dbReference>
<evidence type="ECO:0000313" key="4">
    <source>
        <dbReference type="EMBL" id="KAK4387473.1"/>
    </source>
</evidence>
<keyword evidence="5" id="KW-1185">Reference proteome</keyword>
<evidence type="ECO:0008006" key="6">
    <source>
        <dbReference type="Google" id="ProtNLM"/>
    </source>
</evidence>
<dbReference type="EMBL" id="JACGWL010000014">
    <property type="protein sequence ID" value="KAK4387473.1"/>
    <property type="molecule type" value="Genomic_DNA"/>
</dbReference>
<dbReference type="InterPro" id="IPR002885">
    <property type="entry name" value="PPR_rpt"/>
</dbReference>
<feature type="repeat" description="PPR" evidence="3">
    <location>
        <begin position="44"/>
        <end position="78"/>
    </location>
</feature>
<comment type="similarity">
    <text evidence="1">Belongs to the PPR family. P subfamily.</text>
</comment>
<accession>A0AAE1W619</accession>
<dbReference type="PROSITE" id="PS51375">
    <property type="entry name" value="PPR"/>
    <property type="match status" value="2"/>
</dbReference>
<name>A0AAE1W619_9LAMI</name>
<evidence type="ECO:0000256" key="3">
    <source>
        <dbReference type="PROSITE-ProRule" id="PRU00708"/>
    </source>
</evidence>
<dbReference type="AlphaFoldDB" id="A0AAE1W619"/>
<dbReference type="Proteomes" id="UP001289374">
    <property type="component" value="Unassembled WGS sequence"/>
</dbReference>
<dbReference type="PANTHER" id="PTHR46128:SF211">
    <property type="entry name" value="PENTACOTRIPEPTIDE-REPEAT REGION OF PRORP DOMAIN-CONTAINING PROTEIN"/>
    <property type="match status" value="1"/>
</dbReference>
<reference evidence="4" key="1">
    <citation type="submission" date="2020-06" db="EMBL/GenBank/DDBJ databases">
        <authorList>
            <person name="Li T."/>
            <person name="Hu X."/>
            <person name="Zhang T."/>
            <person name="Song X."/>
            <person name="Zhang H."/>
            <person name="Dai N."/>
            <person name="Sheng W."/>
            <person name="Hou X."/>
            <person name="Wei L."/>
        </authorList>
    </citation>
    <scope>NUCLEOTIDE SEQUENCE</scope>
    <source>
        <strain evidence="4">K16</strain>
        <tissue evidence="4">Leaf</tissue>
    </source>
</reference>
<gene>
    <name evidence="4" type="ORF">Sango_2353900</name>
</gene>
<protein>
    <recommendedName>
        <fullName evidence="6">Pentatricopeptide repeat-containing protein</fullName>
    </recommendedName>
</protein>
<sequence length="105" mass="12042">MINQGLRPDVVTYNNLISGLCKMQRIQEAYNLFEKLESEGVRPDTITYNILIGYYCKAGLFEQAYALLDRGVASGLTPNTVTWHILVTNLLKRVTRRVEYRSDLN</sequence>
<dbReference type="InterPro" id="IPR050872">
    <property type="entry name" value="PPR_P_subfamily"/>
</dbReference>
<dbReference type="NCBIfam" id="TIGR00756">
    <property type="entry name" value="PPR"/>
    <property type="match status" value="2"/>
</dbReference>
<reference evidence="4" key="2">
    <citation type="journal article" date="2024" name="Plant">
        <title>Genomic evolution and insights into agronomic trait innovations of Sesamum species.</title>
        <authorList>
            <person name="Miao H."/>
            <person name="Wang L."/>
            <person name="Qu L."/>
            <person name="Liu H."/>
            <person name="Sun Y."/>
            <person name="Le M."/>
            <person name="Wang Q."/>
            <person name="Wei S."/>
            <person name="Zheng Y."/>
            <person name="Lin W."/>
            <person name="Duan Y."/>
            <person name="Cao H."/>
            <person name="Xiong S."/>
            <person name="Wang X."/>
            <person name="Wei L."/>
            <person name="Li C."/>
            <person name="Ma Q."/>
            <person name="Ju M."/>
            <person name="Zhao R."/>
            <person name="Li G."/>
            <person name="Mu C."/>
            <person name="Tian Q."/>
            <person name="Mei H."/>
            <person name="Zhang T."/>
            <person name="Gao T."/>
            <person name="Zhang H."/>
        </authorList>
    </citation>
    <scope>NUCLEOTIDE SEQUENCE</scope>
    <source>
        <strain evidence="4">K16</strain>
    </source>
</reference>
<proteinExistence type="inferred from homology"/>
<evidence type="ECO:0000256" key="1">
    <source>
        <dbReference type="ARBA" id="ARBA00007626"/>
    </source>
</evidence>
<dbReference type="Gene3D" id="1.25.40.10">
    <property type="entry name" value="Tetratricopeptide repeat domain"/>
    <property type="match status" value="1"/>
</dbReference>
<feature type="repeat" description="PPR" evidence="3">
    <location>
        <begin position="9"/>
        <end position="43"/>
    </location>
</feature>
<organism evidence="4 5">
    <name type="scientific">Sesamum angolense</name>
    <dbReference type="NCBI Taxonomy" id="2727404"/>
    <lineage>
        <taxon>Eukaryota</taxon>
        <taxon>Viridiplantae</taxon>
        <taxon>Streptophyta</taxon>
        <taxon>Embryophyta</taxon>
        <taxon>Tracheophyta</taxon>
        <taxon>Spermatophyta</taxon>
        <taxon>Magnoliopsida</taxon>
        <taxon>eudicotyledons</taxon>
        <taxon>Gunneridae</taxon>
        <taxon>Pentapetalae</taxon>
        <taxon>asterids</taxon>
        <taxon>lamiids</taxon>
        <taxon>Lamiales</taxon>
        <taxon>Pedaliaceae</taxon>
        <taxon>Sesamum</taxon>
    </lineage>
</organism>
<dbReference type="Pfam" id="PF13041">
    <property type="entry name" value="PPR_2"/>
    <property type="match status" value="1"/>
</dbReference>
<dbReference type="InterPro" id="IPR011990">
    <property type="entry name" value="TPR-like_helical_dom_sf"/>
</dbReference>
<comment type="caution">
    <text evidence="4">The sequence shown here is derived from an EMBL/GenBank/DDBJ whole genome shotgun (WGS) entry which is preliminary data.</text>
</comment>
<evidence type="ECO:0000256" key="2">
    <source>
        <dbReference type="ARBA" id="ARBA00022737"/>
    </source>
</evidence>
<keyword evidence="2" id="KW-0677">Repeat</keyword>